<keyword evidence="2" id="KW-0812">Transmembrane</keyword>
<dbReference type="InterPro" id="IPR027381">
    <property type="entry name" value="LytR/CpsA/Psr_C"/>
</dbReference>
<proteinExistence type="predicted"/>
<feature type="compositionally biased region" description="Low complexity" evidence="1">
    <location>
        <begin position="65"/>
        <end position="79"/>
    </location>
</feature>
<evidence type="ECO:0000256" key="1">
    <source>
        <dbReference type="SAM" id="MobiDB-lite"/>
    </source>
</evidence>
<gene>
    <name evidence="4" type="ORF">SAMN05660199_04432</name>
</gene>
<dbReference type="Pfam" id="PF13399">
    <property type="entry name" value="LytR_C"/>
    <property type="match status" value="1"/>
</dbReference>
<name>A0A1H0UAX5_9ACTN</name>
<dbReference type="Gene3D" id="3.40.630.190">
    <property type="entry name" value="LCP protein"/>
    <property type="match status" value="1"/>
</dbReference>
<dbReference type="Gene3D" id="3.30.70.2390">
    <property type="match status" value="1"/>
</dbReference>
<dbReference type="STRING" id="1052260.SAMN05660199_04432"/>
<feature type="domain" description="LytR/CpsA/Psr regulator C-terminal" evidence="3">
    <location>
        <begin position="488"/>
        <end position="572"/>
    </location>
</feature>
<dbReference type="PANTHER" id="PTHR33392">
    <property type="entry name" value="POLYISOPRENYL-TEICHOIC ACID--PEPTIDOGLYCAN TEICHOIC ACID TRANSFERASE TAGU"/>
    <property type="match status" value="1"/>
</dbReference>
<keyword evidence="2" id="KW-1133">Transmembrane helix</keyword>
<evidence type="ECO:0000313" key="5">
    <source>
        <dbReference type="Proteomes" id="UP000199088"/>
    </source>
</evidence>
<reference evidence="5" key="1">
    <citation type="submission" date="2016-10" db="EMBL/GenBank/DDBJ databases">
        <authorList>
            <person name="Varghese N."/>
            <person name="Submissions S."/>
        </authorList>
    </citation>
    <scope>NUCLEOTIDE SEQUENCE [LARGE SCALE GENOMIC DNA]</scope>
    <source>
        <strain evidence="5">DSM 45843</strain>
    </source>
</reference>
<evidence type="ECO:0000256" key="2">
    <source>
        <dbReference type="SAM" id="Phobius"/>
    </source>
</evidence>
<evidence type="ECO:0000259" key="3">
    <source>
        <dbReference type="Pfam" id="PF13399"/>
    </source>
</evidence>
<feature type="compositionally biased region" description="Pro residues" evidence="1">
    <location>
        <begin position="41"/>
        <end position="64"/>
    </location>
</feature>
<accession>A0A1H0UAX5</accession>
<dbReference type="Proteomes" id="UP000199088">
    <property type="component" value="Unassembled WGS sequence"/>
</dbReference>
<keyword evidence="2" id="KW-0472">Membrane</keyword>
<feature type="compositionally biased region" description="Pro residues" evidence="1">
    <location>
        <begin position="100"/>
        <end position="109"/>
    </location>
</feature>
<feature type="region of interest" description="Disordered" evidence="1">
    <location>
        <begin position="24"/>
        <end position="168"/>
    </location>
</feature>
<sequence length="603" mass="59613">MATSAPAVADPVVAVPVERRPLPPAAPAAATAAAPAVPESSPLPPRPVPAPVPQPPVPQSPVPQSPAAVAAPATSELPASGIVAGPTTSAVPAQTAGPRPTLPPVPVAPPAETDRPAPVTRTSAPVPPLPGTERAQRHSAPVPPLPGTERGARPSAPVPPLPGLRPSAPLPPIPGLDVPVAKPAPTRAERRAAMSPLRRRLGRSAVAIGVLVGLVGAFYVGLYFYADRSTDRVAALTPGAPEVLAPQLQVDETTWLVLGTGGPGAEGPGAVTTQLLRVADDGDSAVLLDVPPTALVDTPECRTPDGDLRQPVTEPLADALLQGGPSCLVRAVQQLSGLRVDHLLDVDLGAGQAAGSAACPTDALPVADLAMLANPVRAASVLLDAAGDLTLDHDTTLADLRSLGATLRDLPAGALQRTSVPVARVGYVPTGGTTAQVLLDGAGNRDLFDAVIRTGALPEVADDAAATTAATTVAPEADASVTLAPSAVTLTVLDATGDTTDPTTGAGATAAAALQAQGFVVGQVALEPARVATSVVRYAPEAVEQARTVAAAVPAAVLEPSDAVGGGVQLVVAAPDLAVQPVAVGAAVPTTSAPATAPTATCG</sequence>
<organism evidence="4 5">
    <name type="scientific">Klenkia soli</name>
    <dbReference type="NCBI Taxonomy" id="1052260"/>
    <lineage>
        <taxon>Bacteria</taxon>
        <taxon>Bacillati</taxon>
        <taxon>Actinomycetota</taxon>
        <taxon>Actinomycetes</taxon>
        <taxon>Geodermatophilales</taxon>
        <taxon>Geodermatophilaceae</taxon>
        <taxon>Klenkia</taxon>
    </lineage>
</organism>
<dbReference type="EMBL" id="FNIR01000019">
    <property type="protein sequence ID" value="SDP63334.1"/>
    <property type="molecule type" value="Genomic_DNA"/>
</dbReference>
<dbReference type="InterPro" id="IPR050922">
    <property type="entry name" value="LytR/CpsA/Psr_CW_biosynth"/>
</dbReference>
<keyword evidence="5" id="KW-1185">Reference proteome</keyword>
<feature type="compositionally biased region" description="Pro residues" evidence="1">
    <location>
        <begin position="156"/>
        <end position="168"/>
    </location>
</feature>
<feature type="compositionally biased region" description="Low complexity" evidence="1">
    <location>
        <begin position="27"/>
        <end position="40"/>
    </location>
</feature>
<evidence type="ECO:0000313" key="4">
    <source>
        <dbReference type="EMBL" id="SDP63334.1"/>
    </source>
</evidence>
<feature type="transmembrane region" description="Helical" evidence="2">
    <location>
        <begin position="204"/>
        <end position="226"/>
    </location>
</feature>
<dbReference type="AlphaFoldDB" id="A0A1H0UAX5"/>
<protein>
    <submittedName>
        <fullName evidence="4">Transcriptional attenuator, LytR family</fullName>
    </submittedName>
</protein>
<dbReference type="PANTHER" id="PTHR33392:SF6">
    <property type="entry name" value="POLYISOPRENYL-TEICHOIC ACID--PEPTIDOGLYCAN TEICHOIC ACID TRANSFERASE TAGU"/>
    <property type="match status" value="1"/>
</dbReference>